<organism evidence="2 3">
    <name type="scientific">Arachis hypogaea</name>
    <name type="common">Peanut</name>
    <dbReference type="NCBI Taxonomy" id="3818"/>
    <lineage>
        <taxon>Eukaryota</taxon>
        <taxon>Viridiplantae</taxon>
        <taxon>Streptophyta</taxon>
        <taxon>Embryophyta</taxon>
        <taxon>Tracheophyta</taxon>
        <taxon>Spermatophyta</taxon>
        <taxon>Magnoliopsida</taxon>
        <taxon>eudicotyledons</taxon>
        <taxon>Gunneridae</taxon>
        <taxon>Pentapetalae</taxon>
        <taxon>rosids</taxon>
        <taxon>fabids</taxon>
        <taxon>Fabales</taxon>
        <taxon>Fabaceae</taxon>
        <taxon>Papilionoideae</taxon>
        <taxon>50 kb inversion clade</taxon>
        <taxon>dalbergioids sensu lato</taxon>
        <taxon>Dalbergieae</taxon>
        <taxon>Pterocarpus clade</taxon>
        <taxon>Arachis</taxon>
    </lineage>
</organism>
<accession>A0A444X0Z9</accession>
<sequence>MCSLEIESSLTSSESSMDQRPNSTNTTNTASLELRKRSSSYCVDQPSKMSRSELVSDIIDLN</sequence>
<dbReference type="Proteomes" id="UP000289738">
    <property type="component" value="Chromosome B10"/>
</dbReference>
<feature type="compositionally biased region" description="Low complexity" evidence="1">
    <location>
        <begin position="1"/>
        <end position="16"/>
    </location>
</feature>
<name>A0A444X0Z9_ARAHY</name>
<evidence type="ECO:0000313" key="2">
    <source>
        <dbReference type="EMBL" id="RYQ83335.1"/>
    </source>
</evidence>
<comment type="caution">
    <text evidence="2">The sequence shown here is derived from an EMBL/GenBank/DDBJ whole genome shotgun (WGS) entry which is preliminary data.</text>
</comment>
<keyword evidence="3" id="KW-1185">Reference proteome</keyword>
<proteinExistence type="predicted"/>
<dbReference type="EMBL" id="SDMP01000020">
    <property type="protein sequence ID" value="RYQ83335.1"/>
    <property type="molecule type" value="Genomic_DNA"/>
</dbReference>
<evidence type="ECO:0000313" key="3">
    <source>
        <dbReference type="Proteomes" id="UP000289738"/>
    </source>
</evidence>
<evidence type="ECO:0000256" key="1">
    <source>
        <dbReference type="SAM" id="MobiDB-lite"/>
    </source>
</evidence>
<feature type="compositionally biased region" description="Polar residues" evidence="1">
    <location>
        <begin position="18"/>
        <end position="31"/>
    </location>
</feature>
<reference evidence="2 3" key="1">
    <citation type="submission" date="2019-01" db="EMBL/GenBank/DDBJ databases">
        <title>Sequencing of cultivated peanut Arachis hypogaea provides insights into genome evolution and oil improvement.</title>
        <authorList>
            <person name="Chen X."/>
        </authorList>
    </citation>
    <scope>NUCLEOTIDE SEQUENCE [LARGE SCALE GENOMIC DNA]</scope>
    <source>
        <strain evidence="3">cv. Fuhuasheng</strain>
        <tissue evidence="2">Leaves</tissue>
    </source>
</reference>
<dbReference type="AlphaFoldDB" id="A0A444X0Z9"/>
<gene>
    <name evidence="2" type="ORF">Ahy_B10g101977</name>
</gene>
<feature type="region of interest" description="Disordered" evidence="1">
    <location>
        <begin position="1"/>
        <end position="50"/>
    </location>
</feature>
<protein>
    <submittedName>
        <fullName evidence="2">Uncharacterized protein</fullName>
    </submittedName>
</protein>